<dbReference type="InterPro" id="IPR052371">
    <property type="entry name" value="BFD-associated_ferredoxin"/>
</dbReference>
<dbReference type="PANTHER" id="PTHR37424">
    <property type="entry name" value="BACTERIOFERRITIN-ASSOCIATED FERREDOXIN"/>
    <property type="match status" value="1"/>
</dbReference>
<evidence type="ECO:0000313" key="11">
    <source>
        <dbReference type="EMBL" id="TCP09805.1"/>
    </source>
</evidence>
<reference evidence="11 13" key="2">
    <citation type="submission" date="2019-03" db="EMBL/GenBank/DDBJ databases">
        <title>Genomic Encyclopedia of Type Strains, Phase IV (KMG-IV): sequencing the most valuable type-strain genomes for metagenomic binning, comparative biology and taxonomic classification.</title>
        <authorList>
            <person name="Goeker M."/>
        </authorList>
    </citation>
    <scope>NUCLEOTIDE SEQUENCE [LARGE SCALE GENOMIC DNA]</scope>
    <source>
        <strain evidence="11 13">DSM 15264</strain>
    </source>
</reference>
<evidence type="ECO:0000313" key="13">
    <source>
        <dbReference type="Proteomes" id="UP000294772"/>
    </source>
</evidence>
<dbReference type="InterPro" id="IPR007419">
    <property type="entry name" value="BFD-like_2Fe2S-bd_dom"/>
</dbReference>
<evidence type="ECO:0000256" key="6">
    <source>
        <dbReference type="ARBA" id="ARBA00023014"/>
    </source>
</evidence>
<keyword evidence="3" id="KW-0479">Metal-binding</keyword>
<dbReference type="InterPro" id="IPR041854">
    <property type="entry name" value="BFD-like_2Fe2S-bd_dom_sf"/>
</dbReference>
<reference evidence="10 12" key="1">
    <citation type="submission" date="2018-02" db="EMBL/GenBank/DDBJ databases">
        <title>Reclassifiation of [Polyangium] brachysporum DSM 7029 as Guopingzhaonella breviflexa gen. nov., sp. nov., a member of the family Comamonadaceae.</title>
        <authorList>
            <person name="Tang B."/>
        </authorList>
    </citation>
    <scope>NUCLEOTIDE SEQUENCE [LARGE SCALE GENOMIC DNA]</scope>
    <source>
        <strain evidence="10 12">DSM 15344</strain>
    </source>
</reference>
<gene>
    <name evidence="10" type="ORF">C1702_04650</name>
    <name evidence="11" type="ORF">EV676_101384</name>
</gene>
<dbReference type="EMBL" id="PSNY01000004">
    <property type="protein sequence ID" value="PPE70832.1"/>
    <property type="molecule type" value="Genomic_DNA"/>
</dbReference>
<comment type="caution">
    <text evidence="10">The sequence shown here is derived from an EMBL/GenBank/DDBJ whole genome shotgun (WGS) entry which is preliminary data.</text>
</comment>
<dbReference type="EMBL" id="SLXF01000001">
    <property type="protein sequence ID" value="TCP09805.1"/>
    <property type="molecule type" value="Genomic_DNA"/>
</dbReference>
<dbReference type="Proteomes" id="UP000239406">
    <property type="component" value="Unassembled WGS sequence"/>
</dbReference>
<evidence type="ECO:0000313" key="10">
    <source>
        <dbReference type="EMBL" id="PPE70832.1"/>
    </source>
</evidence>
<evidence type="ECO:0000259" key="9">
    <source>
        <dbReference type="Pfam" id="PF04324"/>
    </source>
</evidence>
<evidence type="ECO:0000256" key="1">
    <source>
        <dbReference type="ARBA" id="ARBA00022448"/>
    </source>
</evidence>
<comment type="similarity">
    <text evidence="8">Belongs to the Bfd family.</text>
</comment>
<feature type="domain" description="BFD-like [2Fe-2S]-binding" evidence="9">
    <location>
        <begin position="2"/>
        <end position="47"/>
    </location>
</feature>
<evidence type="ECO:0000256" key="8">
    <source>
        <dbReference type="ARBA" id="ARBA00046332"/>
    </source>
</evidence>
<evidence type="ECO:0000256" key="7">
    <source>
        <dbReference type="ARBA" id="ARBA00039386"/>
    </source>
</evidence>
<dbReference type="Proteomes" id="UP000294772">
    <property type="component" value="Unassembled WGS sequence"/>
</dbReference>
<keyword evidence="1" id="KW-0813">Transport</keyword>
<evidence type="ECO:0000256" key="3">
    <source>
        <dbReference type="ARBA" id="ARBA00022723"/>
    </source>
</evidence>
<dbReference type="GO" id="GO:0046872">
    <property type="term" value="F:metal ion binding"/>
    <property type="evidence" value="ECO:0007669"/>
    <property type="project" value="UniProtKB-KW"/>
</dbReference>
<dbReference type="RefSeq" id="WP_104356522.1">
    <property type="nucleotide sequence ID" value="NZ_CALFFA010000022.1"/>
</dbReference>
<evidence type="ECO:0000256" key="5">
    <source>
        <dbReference type="ARBA" id="ARBA00023004"/>
    </source>
</evidence>
<dbReference type="GO" id="GO:0051537">
    <property type="term" value="F:2 iron, 2 sulfur cluster binding"/>
    <property type="evidence" value="ECO:0007669"/>
    <property type="project" value="UniProtKB-KW"/>
</dbReference>
<sequence>MIVCVCRRVSDRDIERVARSGCTSFDELQMELGVATCCGQCADCARQKLASTLRHEPAASHLPLAAELALA</sequence>
<accession>A0A2S5T7C3</accession>
<keyword evidence="6" id="KW-0411">Iron-sulfur</keyword>
<dbReference type="AlphaFoldDB" id="A0A2S5T7C3"/>
<dbReference type="Gene3D" id="1.10.10.1100">
    <property type="entry name" value="BFD-like [2Fe-2S]-binding domain"/>
    <property type="match status" value="1"/>
</dbReference>
<evidence type="ECO:0000256" key="4">
    <source>
        <dbReference type="ARBA" id="ARBA00022982"/>
    </source>
</evidence>
<protein>
    <recommendedName>
        <fullName evidence="7">Bacterioferritin-associated ferredoxin</fullName>
    </recommendedName>
</protein>
<organism evidence="10 12">
    <name type="scientific">Caldimonas thermodepolymerans</name>
    <dbReference type="NCBI Taxonomy" id="215580"/>
    <lineage>
        <taxon>Bacteria</taxon>
        <taxon>Pseudomonadati</taxon>
        <taxon>Pseudomonadota</taxon>
        <taxon>Betaproteobacteria</taxon>
        <taxon>Burkholderiales</taxon>
        <taxon>Sphaerotilaceae</taxon>
        <taxon>Caldimonas</taxon>
    </lineage>
</organism>
<dbReference type="OrthoDB" id="9815350at2"/>
<keyword evidence="5" id="KW-0408">Iron</keyword>
<dbReference type="Pfam" id="PF04324">
    <property type="entry name" value="Fer2_BFD"/>
    <property type="match status" value="1"/>
</dbReference>
<evidence type="ECO:0000256" key="2">
    <source>
        <dbReference type="ARBA" id="ARBA00022714"/>
    </source>
</evidence>
<dbReference type="PANTHER" id="PTHR37424:SF1">
    <property type="entry name" value="BACTERIOFERRITIN-ASSOCIATED FERREDOXIN"/>
    <property type="match status" value="1"/>
</dbReference>
<proteinExistence type="inferred from homology"/>
<keyword evidence="12" id="KW-1185">Reference proteome</keyword>
<name>A0A2S5T7C3_9BURK</name>
<evidence type="ECO:0000313" key="12">
    <source>
        <dbReference type="Proteomes" id="UP000239406"/>
    </source>
</evidence>
<keyword evidence="2" id="KW-0001">2Fe-2S</keyword>
<keyword evidence="4" id="KW-0249">Electron transport</keyword>